<keyword evidence="11 18" id="KW-0812">Transmembrane</keyword>
<keyword evidence="9" id="KW-0444">Lipid biosynthesis</keyword>
<dbReference type="Proteomes" id="UP000236752">
    <property type="component" value="Unassembled WGS sequence"/>
</dbReference>
<sequence length="263" mass="27460">MTEPSKKWNDLGPRFVSAVVMIAVGLLSVWIGGYLFHVLIAAVCGIMVWELVSMLDSNRSKSPLLLGGVAAVCTLAVVEIPSALAMPLVLAPSMLGLGRMEKGGVTYAVFAALIILAGFGMVELRDDFGMLWMLWLVMVVVVTDIAGYFAGRLIGGPKFWPKVSPKKTWSGTIAGWGGAAVVGGVFAMLTQAHVGLIGLSVAVSMASQLGDIAESAIKRRAGVKDSSNLIPGHGGLFDRFDGMLGAALFILIAGQIVGFPPGS</sequence>
<keyword evidence="21" id="KW-1185">Reference proteome</keyword>
<keyword evidence="14" id="KW-0443">Lipid metabolism</keyword>
<evidence type="ECO:0000313" key="21">
    <source>
        <dbReference type="Proteomes" id="UP000236752"/>
    </source>
</evidence>
<comment type="catalytic activity">
    <reaction evidence="1 18">
        <text>a 1,2-diacyl-sn-glycero-3-phosphate + CTP + H(+) = a CDP-1,2-diacyl-sn-glycerol + diphosphate</text>
        <dbReference type="Rhea" id="RHEA:16229"/>
        <dbReference type="ChEBI" id="CHEBI:15378"/>
        <dbReference type="ChEBI" id="CHEBI:33019"/>
        <dbReference type="ChEBI" id="CHEBI:37563"/>
        <dbReference type="ChEBI" id="CHEBI:58332"/>
        <dbReference type="ChEBI" id="CHEBI:58608"/>
        <dbReference type="EC" id="2.7.7.41"/>
    </reaction>
</comment>
<keyword evidence="13 19" id="KW-1133">Transmembrane helix</keyword>
<dbReference type="GO" id="GO:0004605">
    <property type="term" value="F:phosphatidate cytidylyltransferase activity"/>
    <property type="evidence" value="ECO:0007669"/>
    <property type="project" value="UniProtKB-EC"/>
</dbReference>
<evidence type="ECO:0000256" key="6">
    <source>
        <dbReference type="ARBA" id="ARBA00012487"/>
    </source>
</evidence>
<evidence type="ECO:0000256" key="10">
    <source>
        <dbReference type="ARBA" id="ARBA00022679"/>
    </source>
</evidence>
<dbReference type="PANTHER" id="PTHR46382">
    <property type="entry name" value="PHOSPHATIDATE CYTIDYLYLTRANSFERASE"/>
    <property type="match status" value="1"/>
</dbReference>
<dbReference type="PANTHER" id="PTHR46382:SF1">
    <property type="entry name" value="PHOSPHATIDATE CYTIDYLYLTRANSFERASE"/>
    <property type="match status" value="1"/>
</dbReference>
<keyword evidence="16" id="KW-0594">Phospholipid biosynthesis</keyword>
<feature type="transmembrane region" description="Helical" evidence="19">
    <location>
        <begin position="64"/>
        <end position="84"/>
    </location>
</feature>
<feature type="transmembrane region" description="Helical" evidence="19">
    <location>
        <begin position="104"/>
        <end position="122"/>
    </location>
</feature>
<comment type="similarity">
    <text evidence="5 18">Belongs to the CDS family.</text>
</comment>
<dbReference type="PROSITE" id="PS01315">
    <property type="entry name" value="CDS"/>
    <property type="match status" value="1"/>
</dbReference>
<name>A0A1H5VWK1_9RHOB</name>
<evidence type="ECO:0000313" key="20">
    <source>
        <dbReference type="EMBL" id="SEF91679.1"/>
    </source>
</evidence>
<dbReference type="EMBL" id="FNUZ01000002">
    <property type="protein sequence ID" value="SEF91679.1"/>
    <property type="molecule type" value="Genomic_DNA"/>
</dbReference>
<keyword evidence="8" id="KW-1003">Cell membrane</keyword>
<evidence type="ECO:0000256" key="5">
    <source>
        <dbReference type="ARBA" id="ARBA00010185"/>
    </source>
</evidence>
<reference evidence="20 21" key="1">
    <citation type="submission" date="2016-10" db="EMBL/GenBank/DDBJ databases">
        <authorList>
            <person name="de Groot N.N."/>
        </authorList>
    </citation>
    <scope>NUCLEOTIDE SEQUENCE [LARGE SCALE GENOMIC DNA]</scope>
    <source>
        <strain evidence="20 21">DSM 26915</strain>
    </source>
</reference>
<keyword evidence="12 18" id="KW-0548">Nucleotidyltransferase</keyword>
<comment type="pathway">
    <text evidence="3 18">Phospholipid metabolism; CDP-diacylglycerol biosynthesis; CDP-diacylglycerol from sn-glycerol 3-phosphate: step 3/3.</text>
</comment>
<evidence type="ECO:0000256" key="3">
    <source>
        <dbReference type="ARBA" id="ARBA00005119"/>
    </source>
</evidence>
<keyword evidence="17" id="KW-1208">Phospholipid metabolism</keyword>
<keyword evidence="10 18" id="KW-0808">Transferase</keyword>
<keyword evidence="15 19" id="KW-0472">Membrane</keyword>
<dbReference type="GO" id="GO:0016024">
    <property type="term" value="P:CDP-diacylglycerol biosynthetic process"/>
    <property type="evidence" value="ECO:0007669"/>
    <property type="project" value="UniProtKB-UniPathway"/>
</dbReference>
<evidence type="ECO:0000256" key="1">
    <source>
        <dbReference type="ARBA" id="ARBA00001698"/>
    </source>
</evidence>
<feature type="transmembrane region" description="Helical" evidence="19">
    <location>
        <begin position="34"/>
        <end position="52"/>
    </location>
</feature>
<accession>A0A1H5VWK1</accession>
<dbReference type="InterPro" id="IPR000374">
    <property type="entry name" value="PC_trans"/>
</dbReference>
<dbReference type="UniPathway" id="UPA00557">
    <property type="reaction ID" value="UER00614"/>
</dbReference>
<evidence type="ECO:0000256" key="17">
    <source>
        <dbReference type="ARBA" id="ARBA00023264"/>
    </source>
</evidence>
<feature type="transmembrane region" description="Helical" evidence="19">
    <location>
        <begin position="169"/>
        <end position="189"/>
    </location>
</feature>
<comment type="pathway">
    <text evidence="4">Lipid metabolism.</text>
</comment>
<feature type="transmembrane region" description="Helical" evidence="19">
    <location>
        <begin position="129"/>
        <end position="149"/>
    </location>
</feature>
<protein>
    <recommendedName>
        <fullName evidence="7 18">Phosphatidate cytidylyltransferase</fullName>
        <ecNumber evidence="6 18">2.7.7.41</ecNumber>
    </recommendedName>
</protein>
<comment type="subcellular location">
    <subcellularLocation>
        <location evidence="2">Cell membrane</location>
        <topology evidence="2">Multi-pass membrane protein</topology>
    </subcellularLocation>
</comment>
<dbReference type="EC" id="2.7.7.41" evidence="6 18"/>
<organism evidence="20 21">
    <name type="scientific">Thalassococcus halodurans</name>
    <dbReference type="NCBI Taxonomy" id="373675"/>
    <lineage>
        <taxon>Bacteria</taxon>
        <taxon>Pseudomonadati</taxon>
        <taxon>Pseudomonadota</taxon>
        <taxon>Alphaproteobacteria</taxon>
        <taxon>Rhodobacterales</taxon>
        <taxon>Roseobacteraceae</taxon>
        <taxon>Thalassococcus</taxon>
    </lineage>
</organism>
<evidence type="ECO:0000256" key="12">
    <source>
        <dbReference type="ARBA" id="ARBA00022695"/>
    </source>
</evidence>
<gene>
    <name evidence="20" type="ORF">SAMN04488045_1217</name>
</gene>
<evidence type="ECO:0000256" key="19">
    <source>
        <dbReference type="SAM" id="Phobius"/>
    </source>
</evidence>
<dbReference type="GO" id="GO:0005886">
    <property type="term" value="C:plasma membrane"/>
    <property type="evidence" value="ECO:0007669"/>
    <property type="project" value="UniProtKB-SubCell"/>
</dbReference>
<evidence type="ECO:0000256" key="8">
    <source>
        <dbReference type="ARBA" id="ARBA00022475"/>
    </source>
</evidence>
<evidence type="ECO:0000256" key="9">
    <source>
        <dbReference type="ARBA" id="ARBA00022516"/>
    </source>
</evidence>
<dbReference type="OrthoDB" id="9799199at2"/>
<evidence type="ECO:0000256" key="4">
    <source>
        <dbReference type="ARBA" id="ARBA00005189"/>
    </source>
</evidence>
<evidence type="ECO:0000256" key="2">
    <source>
        <dbReference type="ARBA" id="ARBA00004651"/>
    </source>
</evidence>
<feature type="transmembrane region" description="Helical" evidence="19">
    <location>
        <begin position="12"/>
        <end position="28"/>
    </location>
</feature>
<proteinExistence type="inferred from homology"/>
<feature type="transmembrane region" description="Helical" evidence="19">
    <location>
        <begin position="242"/>
        <end position="260"/>
    </location>
</feature>
<evidence type="ECO:0000256" key="16">
    <source>
        <dbReference type="ARBA" id="ARBA00023209"/>
    </source>
</evidence>
<evidence type="ECO:0000256" key="15">
    <source>
        <dbReference type="ARBA" id="ARBA00023136"/>
    </source>
</evidence>
<evidence type="ECO:0000256" key="13">
    <source>
        <dbReference type="ARBA" id="ARBA00022989"/>
    </source>
</evidence>
<evidence type="ECO:0000256" key="14">
    <source>
        <dbReference type="ARBA" id="ARBA00023098"/>
    </source>
</evidence>
<dbReference type="RefSeq" id="WP_103909587.1">
    <property type="nucleotide sequence ID" value="NZ_FNUZ01000002.1"/>
</dbReference>
<evidence type="ECO:0000256" key="18">
    <source>
        <dbReference type="RuleBase" id="RU003938"/>
    </source>
</evidence>
<evidence type="ECO:0000256" key="7">
    <source>
        <dbReference type="ARBA" id="ARBA00019373"/>
    </source>
</evidence>
<dbReference type="Pfam" id="PF01148">
    <property type="entry name" value="CTP_transf_1"/>
    <property type="match status" value="1"/>
</dbReference>
<dbReference type="AlphaFoldDB" id="A0A1H5VWK1"/>
<evidence type="ECO:0000256" key="11">
    <source>
        <dbReference type="ARBA" id="ARBA00022692"/>
    </source>
</evidence>